<evidence type="ECO:0000313" key="1">
    <source>
        <dbReference type="EMBL" id="KOM42411.1"/>
    </source>
</evidence>
<dbReference type="Proteomes" id="UP000053144">
    <property type="component" value="Chromosome 5"/>
</dbReference>
<protein>
    <submittedName>
        <fullName evidence="1">Uncharacterized protein</fullName>
    </submittedName>
</protein>
<sequence>MGDVRTDLPRVEAVWCIPVTTSLGCKDACNYTDSYSPDGRSSIDEGASLEEMLEEENLDDANLVEIEVKAEP</sequence>
<organism evidence="1 2">
    <name type="scientific">Phaseolus angularis</name>
    <name type="common">Azuki bean</name>
    <name type="synonym">Vigna angularis</name>
    <dbReference type="NCBI Taxonomy" id="3914"/>
    <lineage>
        <taxon>Eukaryota</taxon>
        <taxon>Viridiplantae</taxon>
        <taxon>Streptophyta</taxon>
        <taxon>Embryophyta</taxon>
        <taxon>Tracheophyta</taxon>
        <taxon>Spermatophyta</taxon>
        <taxon>Magnoliopsida</taxon>
        <taxon>eudicotyledons</taxon>
        <taxon>Gunneridae</taxon>
        <taxon>Pentapetalae</taxon>
        <taxon>rosids</taxon>
        <taxon>fabids</taxon>
        <taxon>Fabales</taxon>
        <taxon>Fabaceae</taxon>
        <taxon>Papilionoideae</taxon>
        <taxon>50 kb inversion clade</taxon>
        <taxon>NPAAA clade</taxon>
        <taxon>indigoferoid/millettioid clade</taxon>
        <taxon>Phaseoleae</taxon>
        <taxon>Vigna</taxon>
    </lineage>
</organism>
<gene>
    <name evidence="1" type="ORF">LR48_Vigan05g001500</name>
</gene>
<dbReference type="Gramene" id="KOM42411">
    <property type="protein sequence ID" value="KOM42411"/>
    <property type="gene ID" value="LR48_Vigan05g001500"/>
</dbReference>
<evidence type="ECO:0000313" key="2">
    <source>
        <dbReference type="Proteomes" id="UP000053144"/>
    </source>
</evidence>
<proteinExistence type="predicted"/>
<accession>A0A0L9UI86</accession>
<dbReference type="EMBL" id="CM003375">
    <property type="protein sequence ID" value="KOM42411.1"/>
    <property type="molecule type" value="Genomic_DNA"/>
</dbReference>
<name>A0A0L9UI86_PHAAN</name>
<dbReference type="AlphaFoldDB" id="A0A0L9UI86"/>
<dbReference type="PROSITE" id="PS51257">
    <property type="entry name" value="PROKAR_LIPOPROTEIN"/>
    <property type="match status" value="1"/>
</dbReference>
<reference evidence="2" key="1">
    <citation type="journal article" date="2015" name="Proc. Natl. Acad. Sci. U.S.A.">
        <title>Genome sequencing of adzuki bean (Vigna angularis) provides insight into high starch and low fat accumulation and domestication.</title>
        <authorList>
            <person name="Yang K."/>
            <person name="Tian Z."/>
            <person name="Chen C."/>
            <person name="Luo L."/>
            <person name="Zhao B."/>
            <person name="Wang Z."/>
            <person name="Yu L."/>
            <person name="Li Y."/>
            <person name="Sun Y."/>
            <person name="Li W."/>
            <person name="Chen Y."/>
            <person name="Li Y."/>
            <person name="Zhang Y."/>
            <person name="Ai D."/>
            <person name="Zhao J."/>
            <person name="Shang C."/>
            <person name="Ma Y."/>
            <person name="Wu B."/>
            <person name="Wang M."/>
            <person name="Gao L."/>
            <person name="Sun D."/>
            <person name="Zhang P."/>
            <person name="Guo F."/>
            <person name="Wang W."/>
            <person name="Li Y."/>
            <person name="Wang J."/>
            <person name="Varshney R.K."/>
            <person name="Wang J."/>
            <person name="Ling H.Q."/>
            <person name="Wan P."/>
        </authorList>
    </citation>
    <scope>NUCLEOTIDE SEQUENCE</scope>
    <source>
        <strain evidence="2">cv. Jingnong 6</strain>
    </source>
</reference>